<feature type="region of interest" description="Disordered" evidence="1">
    <location>
        <begin position="468"/>
        <end position="543"/>
    </location>
</feature>
<evidence type="ECO:0000313" key="3">
    <source>
        <dbReference type="Proteomes" id="UP001219525"/>
    </source>
</evidence>
<comment type="caution">
    <text evidence="2">The sequence shown here is derived from an EMBL/GenBank/DDBJ whole genome shotgun (WGS) entry which is preliminary data.</text>
</comment>
<dbReference type="EMBL" id="JARJCW010000008">
    <property type="protein sequence ID" value="KAJ7221690.1"/>
    <property type="molecule type" value="Genomic_DNA"/>
</dbReference>
<organism evidence="2 3">
    <name type="scientific">Mycena pura</name>
    <dbReference type="NCBI Taxonomy" id="153505"/>
    <lineage>
        <taxon>Eukaryota</taxon>
        <taxon>Fungi</taxon>
        <taxon>Dikarya</taxon>
        <taxon>Basidiomycota</taxon>
        <taxon>Agaricomycotina</taxon>
        <taxon>Agaricomycetes</taxon>
        <taxon>Agaricomycetidae</taxon>
        <taxon>Agaricales</taxon>
        <taxon>Marasmiineae</taxon>
        <taxon>Mycenaceae</taxon>
        <taxon>Mycena</taxon>
    </lineage>
</organism>
<dbReference type="AlphaFoldDB" id="A0AAD6VSW7"/>
<feature type="compositionally biased region" description="Basic and acidic residues" evidence="1">
    <location>
        <begin position="496"/>
        <end position="506"/>
    </location>
</feature>
<feature type="region of interest" description="Disordered" evidence="1">
    <location>
        <begin position="301"/>
        <end position="423"/>
    </location>
</feature>
<feature type="compositionally biased region" description="Acidic residues" evidence="1">
    <location>
        <begin position="479"/>
        <end position="495"/>
    </location>
</feature>
<protein>
    <submittedName>
        <fullName evidence="2">Uncharacterized protein</fullName>
    </submittedName>
</protein>
<feature type="compositionally biased region" description="Polar residues" evidence="1">
    <location>
        <begin position="164"/>
        <end position="177"/>
    </location>
</feature>
<gene>
    <name evidence="2" type="ORF">GGX14DRAFT_670785</name>
</gene>
<proteinExistence type="predicted"/>
<feature type="compositionally biased region" description="Basic and acidic residues" evidence="1">
    <location>
        <begin position="357"/>
        <end position="382"/>
    </location>
</feature>
<feature type="compositionally biased region" description="Low complexity" evidence="1">
    <location>
        <begin position="1"/>
        <end position="52"/>
    </location>
</feature>
<reference evidence="2" key="1">
    <citation type="submission" date="2023-03" db="EMBL/GenBank/DDBJ databases">
        <title>Massive genome expansion in bonnet fungi (Mycena s.s.) driven by repeated elements and novel gene families across ecological guilds.</title>
        <authorList>
            <consortium name="Lawrence Berkeley National Laboratory"/>
            <person name="Harder C.B."/>
            <person name="Miyauchi S."/>
            <person name="Viragh M."/>
            <person name="Kuo A."/>
            <person name="Thoen E."/>
            <person name="Andreopoulos B."/>
            <person name="Lu D."/>
            <person name="Skrede I."/>
            <person name="Drula E."/>
            <person name="Henrissat B."/>
            <person name="Morin E."/>
            <person name="Kohler A."/>
            <person name="Barry K."/>
            <person name="LaButti K."/>
            <person name="Morin E."/>
            <person name="Salamov A."/>
            <person name="Lipzen A."/>
            <person name="Mereny Z."/>
            <person name="Hegedus B."/>
            <person name="Baldrian P."/>
            <person name="Stursova M."/>
            <person name="Weitz H."/>
            <person name="Taylor A."/>
            <person name="Grigoriev I.V."/>
            <person name="Nagy L.G."/>
            <person name="Martin F."/>
            <person name="Kauserud H."/>
        </authorList>
    </citation>
    <scope>NUCLEOTIDE SEQUENCE</scope>
    <source>
        <strain evidence="2">9144</strain>
    </source>
</reference>
<name>A0AAD6VSW7_9AGAR</name>
<keyword evidence="3" id="KW-1185">Reference proteome</keyword>
<feature type="compositionally biased region" description="Low complexity" evidence="1">
    <location>
        <begin position="103"/>
        <end position="131"/>
    </location>
</feature>
<feature type="compositionally biased region" description="Low complexity" evidence="1">
    <location>
        <begin position="206"/>
        <end position="215"/>
    </location>
</feature>
<feature type="compositionally biased region" description="Pro residues" evidence="1">
    <location>
        <begin position="132"/>
        <end position="144"/>
    </location>
</feature>
<feature type="region of interest" description="Disordered" evidence="1">
    <location>
        <begin position="1"/>
        <end position="285"/>
    </location>
</feature>
<feature type="compositionally biased region" description="Acidic residues" evidence="1">
    <location>
        <begin position="507"/>
        <end position="522"/>
    </location>
</feature>
<accession>A0AAD6VSW7</accession>
<sequence>MSLLSPSILLPSQPSTNSLSSAASASSTVSTSSSSASSSDSSHTSAASHASTPTMDKPIPSARRIRFAPLPDPRRSVLLAPDGTELPLLVRPEDPELPVTHAPTPSQSLRPSPSPAASPSASPATAPALLPSSPPSSFYPPPRSTSPWSRPKNFLRFRRGAGTPASSTDSLTPTPSVDASEPASGAALQRWSSNGSAAVGSPLARTQSQTSTTSSKQRARSIFSLGKDSGDKGKNKSRSSSPALNPFANSLGSKRGTRMLNGRVYGSRNPDGTHNPFGNARDEDPKFVEWGYGGMGSVRNGSSAWQRVQGGGGSAGKADGNTNGKDHGNVHIGMGVVGDGDDGDDGSGMGWVRKRREAREREARERAEREAREKDAQEKPGSDHIVGSPATSHPASHPASPIGTPLLPHSPPSSASLHTEEHVLRAVNVPAGFRGHHYHHRSNSNALSAGYGLPGVIAGTDGVAAMAAGERRSSVSSESESDSESDSDLEDEDEDIREKSGTHDEARDDEEEEDEEDEEDEKEEKARATALSAGVEKISRHKE</sequence>
<evidence type="ECO:0000256" key="1">
    <source>
        <dbReference type="SAM" id="MobiDB-lite"/>
    </source>
</evidence>
<evidence type="ECO:0000313" key="2">
    <source>
        <dbReference type="EMBL" id="KAJ7221690.1"/>
    </source>
</evidence>
<dbReference type="Proteomes" id="UP001219525">
    <property type="component" value="Unassembled WGS sequence"/>
</dbReference>